<protein>
    <recommendedName>
        <fullName evidence="4">Secreted protein</fullName>
    </recommendedName>
</protein>
<name>A0A3N1DAJ0_9ACTN</name>
<dbReference type="EMBL" id="RJKE01000001">
    <property type="protein sequence ID" value="ROO90520.1"/>
    <property type="molecule type" value="Genomic_DNA"/>
</dbReference>
<accession>A0A3N1DAJ0</accession>
<dbReference type="RefSeq" id="WP_170201761.1">
    <property type="nucleotide sequence ID" value="NZ_RJKE01000001.1"/>
</dbReference>
<feature type="signal peptide" evidence="1">
    <location>
        <begin position="1"/>
        <end position="27"/>
    </location>
</feature>
<evidence type="ECO:0008006" key="4">
    <source>
        <dbReference type="Google" id="ProtNLM"/>
    </source>
</evidence>
<reference evidence="2 3" key="1">
    <citation type="submission" date="2018-11" db="EMBL/GenBank/DDBJ databases">
        <title>Sequencing the genomes of 1000 actinobacteria strains.</title>
        <authorList>
            <person name="Klenk H.-P."/>
        </authorList>
    </citation>
    <scope>NUCLEOTIDE SEQUENCE [LARGE SCALE GENOMIC DNA]</scope>
    <source>
        <strain evidence="2 3">DSM 44254</strain>
    </source>
</reference>
<evidence type="ECO:0000256" key="1">
    <source>
        <dbReference type="SAM" id="SignalP"/>
    </source>
</evidence>
<proteinExistence type="predicted"/>
<dbReference type="Proteomes" id="UP000272400">
    <property type="component" value="Unassembled WGS sequence"/>
</dbReference>
<evidence type="ECO:0000313" key="2">
    <source>
        <dbReference type="EMBL" id="ROO90520.1"/>
    </source>
</evidence>
<keyword evidence="1" id="KW-0732">Signal</keyword>
<keyword evidence="3" id="KW-1185">Reference proteome</keyword>
<sequence>MKKLLRRAATGAAALATAVALAPAAPAAAENAYVPSEADFASCPARPADATSWTCFVSTVIDGTIDIGSVKVLVDKPIQLVTGQGRLADGTSVAKVGGLTSGELTIQTPLPGTGIYTQDLTGTKVKIETTGSVVAGTVMPKEFGVKFRFVHPLVLGSCYVGTDAAPITVKPVIGLALPEVREGVLLAKVWTTDMKFALPKASGCGLIPGGLVDLIVNDRFQLPNTAGTNKAAWNWLVRHKTM</sequence>
<dbReference type="AlphaFoldDB" id="A0A3N1DAJ0"/>
<comment type="caution">
    <text evidence="2">The sequence shown here is derived from an EMBL/GenBank/DDBJ whole genome shotgun (WGS) entry which is preliminary data.</text>
</comment>
<dbReference type="PROSITE" id="PS51318">
    <property type="entry name" value="TAT"/>
    <property type="match status" value="1"/>
</dbReference>
<gene>
    <name evidence="2" type="ORF">EDD29_8251</name>
</gene>
<organism evidence="2 3">
    <name type="scientific">Actinocorallia herbida</name>
    <dbReference type="NCBI Taxonomy" id="58109"/>
    <lineage>
        <taxon>Bacteria</taxon>
        <taxon>Bacillati</taxon>
        <taxon>Actinomycetota</taxon>
        <taxon>Actinomycetes</taxon>
        <taxon>Streptosporangiales</taxon>
        <taxon>Thermomonosporaceae</taxon>
        <taxon>Actinocorallia</taxon>
    </lineage>
</organism>
<feature type="chain" id="PRO_5039697318" description="Secreted protein" evidence="1">
    <location>
        <begin position="28"/>
        <end position="242"/>
    </location>
</feature>
<evidence type="ECO:0000313" key="3">
    <source>
        <dbReference type="Proteomes" id="UP000272400"/>
    </source>
</evidence>
<dbReference type="InterPro" id="IPR006311">
    <property type="entry name" value="TAT_signal"/>
</dbReference>